<dbReference type="RefSeq" id="WP_268238304.1">
    <property type="nucleotide sequence ID" value="NZ_BMLB01000008.1"/>
</dbReference>
<dbReference type="InterPro" id="IPR053140">
    <property type="entry name" value="GDSL_Rv0518-like"/>
</dbReference>
<comment type="caution">
    <text evidence="3">The sequence shown here is derived from an EMBL/GenBank/DDBJ whole genome shotgun (WGS) entry which is preliminary data.</text>
</comment>
<dbReference type="Gene3D" id="3.40.50.1110">
    <property type="entry name" value="SGNH hydrolase"/>
    <property type="match status" value="1"/>
</dbReference>
<keyword evidence="3" id="KW-0378">Hydrolase</keyword>
<evidence type="ECO:0000313" key="3">
    <source>
        <dbReference type="EMBL" id="GGK83208.1"/>
    </source>
</evidence>
<accession>A0ABQ2FFM3</accession>
<dbReference type="GO" id="GO:0016787">
    <property type="term" value="F:hydrolase activity"/>
    <property type="evidence" value="ECO:0007669"/>
    <property type="project" value="UniProtKB-KW"/>
</dbReference>
<feature type="region of interest" description="Disordered" evidence="1">
    <location>
        <begin position="262"/>
        <end position="294"/>
    </location>
</feature>
<gene>
    <name evidence="3" type="ORF">GCM10011509_34580</name>
</gene>
<evidence type="ECO:0000313" key="4">
    <source>
        <dbReference type="Proteomes" id="UP000662111"/>
    </source>
</evidence>
<dbReference type="InterPro" id="IPR036514">
    <property type="entry name" value="SGNH_hydro_sf"/>
</dbReference>
<sequence length="294" mass="31613">MTQDGTGMESAGERVRGALVHGAAGSVRPQARAWGRYVAIGDSFTEGMSDPDPVEPDAYVGWADRLAALLAAHAEEFSYANLAVRGRKLADVAGPQVDAALALEPDLVSIVGGGNDILRPRADVDALAATLDGAVARIRATGADVLMATPTDPVGAPVIGRTRGRVGVYISHIWSIAQRHGCYVLNQWACDFLQDWRMWAEDRIHMTAEGHRRVALAAYTALGHDPDEADWHLPLPPQPGPGVLESVRGNAQWAREYAGPWVQRRLQGRSSGDGRAPKRPELGPAPDHPRPEDR</sequence>
<feature type="compositionally biased region" description="Basic and acidic residues" evidence="1">
    <location>
        <begin position="275"/>
        <end position="294"/>
    </location>
</feature>
<dbReference type="PANTHER" id="PTHR43784:SF2">
    <property type="entry name" value="GDSL-LIKE LIPASE_ACYLHYDROLASE, PUTATIVE (AFU_ORTHOLOGUE AFUA_2G00820)-RELATED"/>
    <property type="match status" value="1"/>
</dbReference>
<dbReference type="CDD" id="cd01832">
    <property type="entry name" value="SGNH_hydrolase_like_1"/>
    <property type="match status" value="1"/>
</dbReference>
<feature type="domain" description="SGNH hydrolase-type esterase" evidence="2">
    <location>
        <begin position="39"/>
        <end position="213"/>
    </location>
</feature>
<organism evidence="3 4">
    <name type="scientific">Ornithinimicrobium pekingense</name>
    <dbReference type="NCBI Taxonomy" id="384677"/>
    <lineage>
        <taxon>Bacteria</taxon>
        <taxon>Bacillati</taxon>
        <taxon>Actinomycetota</taxon>
        <taxon>Actinomycetes</taxon>
        <taxon>Micrococcales</taxon>
        <taxon>Ornithinimicrobiaceae</taxon>
        <taxon>Ornithinimicrobium</taxon>
    </lineage>
</organism>
<evidence type="ECO:0000256" key="1">
    <source>
        <dbReference type="SAM" id="MobiDB-lite"/>
    </source>
</evidence>
<evidence type="ECO:0000259" key="2">
    <source>
        <dbReference type="Pfam" id="PF13472"/>
    </source>
</evidence>
<reference evidence="4" key="1">
    <citation type="journal article" date="2019" name="Int. J. Syst. Evol. Microbiol.">
        <title>The Global Catalogue of Microorganisms (GCM) 10K type strain sequencing project: providing services to taxonomists for standard genome sequencing and annotation.</title>
        <authorList>
            <consortium name="The Broad Institute Genomics Platform"/>
            <consortium name="The Broad Institute Genome Sequencing Center for Infectious Disease"/>
            <person name="Wu L."/>
            <person name="Ma J."/>
        </authorList>
    </citation>
    <scope>NUCLEOTIDE SEQUENCE [LARGE SCALE GENOMIC DNA]</scope>
    <source>
        <strain evidence="4">CGMCC 1.5362</strain>
    </source>
</reference>
<proteinExistence type="predicted"/>
<dbReference type="Proteomes" id="UP000662111">
    <property type="component" value="Unassembled WGS sequence"/>
</dbReference>
<dbReference type="Pfam" id="PF13472">
    <property type="entry name" value="Lipase_GDSL_2"/>
    <property type="match status" value="1"/>
</dbReference>
<dbReference type="PANTHER" id="PTHR43784">
    <property type="entry name" value="GDSL-LIKE LIPASE/ACYLHYDROLASE, PUTATIVE (AFU_ORTHOLOGUE AFUA_2G00820)-RELATED"/>
    <property type="match status" value="1"/>
</dbReference>
<name>A0ABQ2FFM3_9MICO</name>
<protein>
    <submittedName>
        <fullName evidence="3">SGNH hydrolase</fullName>
    </submittedName>
</protein>
<dbReference type="InterPro" id="IPR013830">
    <property type="entry name" value="SGNH_hydro"/>
</dbReference>
<dbReference type="SUPFAM" id="SSF52266">
    <property type="entry name" value="SGNH hydrolase"/>
    <property type="match status" value="1"/>
</dbReference>
<keyword evidence="4" id="KW-1185">Reference proteome</keyword>
<dbReference type="EMBL" id="BMLB01000008">
    <property type="protein sequence ID" value="GGK83208.1"/>
    <property type="molecule type" value="Genomic_DNA"/>
</dbReference>